<name>A0ABX1K0D5_9CELL</name>
<reference evidence="1 2" key="1">
    <citation type="submission" date="2020-04" db="EMBL/GenBank/DDBJ databases">
        <title>MicrobeNet Type strains.</title>
        <authorList>
            <person name="Nicholson A.C."/>
        </authorList>
    </citation>
    <scope>NUCLEOTIDE SEQUENCE [LARGE SCALE GENOMIC DNA]</scope>
    <source>
        <strain evidence="1 2">ATCC BAA-787</strain>
    </source>
</reference>
<keyword evidence="2" id="KW-1185">Reference proteome</keyword>
<evidence type="ECO:0000313" key="1">
    <source>
        <dbReference type="EMBL" id="NKY38463.1"/>
    </source>
</evidence>
<dbReference type="Proteomes" id="UP000777774">
    <property type="component" value="Unassembled WGS sequence"/>
</dbReference>
<comment type="caution">
    <text evidence="1">The sequence shown here is derived from an EMBL/GenBank/DDBJ whole genome shotgun (WGS) entry which is preliminary data.</text>
</comment>
<proteinExistence type="predicted"/>
<dbReference type="EMBL" id="JAAXOY010000028">
    <property type="protein sequence ID" value="NKY38463.1"/>
    <property type="molecule type" value="Genomic_DNA"/>
</dbReference>
<sequence length="152" mass="16774">MIRLREAVHERGAAVLVAVDVERAGVTAGRQRPVLRVHVQFVVLIGRRGAVVETARDAGLRNPVRPFVALRSSRLGLRGGLTTSGRLIRGAGCTGCSRVVDRFSPINVDPRDRREGAFRRLFLSCVEVVRRRRRRLVEDPDAALVGAHSCFT</sequence>
<dbReference type="RefSeq" id="WP_168677305.1">
    <property type="nucleotide sequence ID" value="NZ_JAAXOY010000028.1"/>
</dbReference>
<gene>
    <name evidence="1" type="ORF">HGA02_02685</name>
</gene>
<accession>A0ABX1K0D5</accession>
<evidence type="ECO:0000313" key="2">
    <source>
        <dbReference type="Proteomes" id="UP000777774"/>
    </source>
</evidence>
<organism evidence="1 2">
    <name type="scientific">Cellulomonas septica</name>
    <dbReference type="NCBI Taxonomy" id="285080"/>
    <lineage>
        <taxon>Bacteria</taxon>
        <taxon>Bacillati</taxon>
        <taxon>Actinomycetota</taxon>
        <taxon>Actinomycetes</taxon>
        <taxon>Micrococcales</taxon>
        <taxon>Cellulomonadaceae</taxon>
        <taxon>Cellulomonas</taxon>
    </lineage>
</organism>
<protein>
    <submittedName>
        <fullName evidence="1">Uncharacterized protein</fullName>
    </submittedName>
</protein>